<feature type="domain" description="Pyrroline-5-carboxylate reductase catalytic N-terminal" evidence="8">
    <location>
        <begin position="8"/>
        <end position="102"/>
    </location>
</feature>
<dbReference type="GO" id="GO:0004735">
    <property type="term" value="F:pyrroline-5-carboxylate reductase activity"/>
    <property type="evidence" value="ECO:0007669"/>
    <property type="project" value="UniProtKB-UniRule"/>
</dbReference>
<feature type="binding site" evidence="7">
    <location>
        <begin position="74"/>
        <end position="77"/>
    </location>
    <ligand>
        <name>NADP(+)</name>
        <dbReference type="ChEBI" id="CHEBI:58349"/>
    </ligand>
</feature>
<dbReference type="SUPFAM" id="SSF48179">
    <property type="entry name" value="6-phosphogluconate dehydrogenase C-terminal domain-like"/>
    <property type="match status" value="1"/>
</dbReference>
<dbReference type="Proteomes" id="UP001055025">
    <property type="component" value="Unassembled WGS sequence"/>
</dbReference>
<dbReference type="Gene3D" id="1.10.3730.10">
    <property type="entry name" value="ProC C-terminal domain-like"/>
    <property type="match status" value="1"/>
</dbReference>
<organism evidence="10 11">
    <name type="scientific">Granulimonas faecalis</name>
    <dbReference type="NCBI Taxonomy" id="2894155"/>
    <lineage>
        <taxon>Bacteria</taxon>
        <taxon>Bacillati</taxon>
        <taxon>Actinomycetota</taxon>
        <taxon>Coriobacteriia</taxon>
        <taxon>Coriobacteriales</taxon>
        <taxon>Kribbibacteriaceae</taxon>
        <taxon>Granulimonas</taxon>
    </lineage>
</organism>
<dbReference type="Pfam" id="PF14748">
    <property type="entry name" value="P5CR_dimer"/>
    <property type="match status" value="1"/>
</dbReference>
<protein>
    <recommendedName>
        <fullName evidence="5 6">Pyrroline-5-carboxylate reductase</fullName>
        <shortName evidence="5">P5C reductase</shortName>
        <shortName evidence="5">P5CR</shortName>
        <ecNumber evidence="5 6">1.5.1.2</ecNumber>
    </recommendedName>
    <alternativeName>
        <fullName evidence="5">PCA reductase</fullName>
    </alternativeName>
</protein>
<evidence type="ECO:0000256" key="5">
    <source>
        <dbReference type="HAMAP-Rule" id="MF_01925"/>
    </source>
</evidence>
<evidence type="ECO:0000256" key="7">
    <source>
        <dbReference type="PIRSR" id="PIRSR000193-1"/>
    </source>
</evidence>
<proteinExistence type="inferred from homology"/>
<dbReference type="HAMAP" id="MF_01925">
    <property type="entry name" value="P5C_reductase"/>
    <property type="match status" value="1"/>
</dbReference>
<sequence>MRASEAAVCIVGGGAMGGAIARGLVASGTCPASHVTVCDHNDAKLEALASDCAVSTARDAARALAASPDVVVVAVKPQVLSSLLEEVGPAVAGSLAVSIAAGTPLGSIEEQLGEGARVVRVMPNLPVAVRRGASAVARGLWATDDDVALVCELFGALGSVAVMREDQLDAEGAVIGCAPAYFALMVDALTRAGVDAGLPAAAARDLACATMGGVSEMLSDSGEHPRAYMEKVTSPGGTTAAALRVLEPALVEGCYGAVDAALERTRALSRKG</sequence>
<evidence type="ECO:0000256" key="1">
    <source>
        <dbReference type="ARBA" id="ARBA00005525"/>
    </source>
</evidence>
<name>A0AAV5B311_9ACTN</name>
<accession>A0AAV5B311</accession>
<dbReference type="NCBIfam" id="TIGR00112">
    <property type="entry name" value="proC"/>
    <property type="match status" value="1"/>
</dbReference>
<dbReference type="EMBL" id="BQKC01000001">
    <property type="protein sequence ID" value="GJM55487.1"/>
    <property type="molecule type" value="Genomic_DNA"/>
</dbReference>
<comment type="subcellular location">
    <subcellularLocation>
        <location evidence="5">Cytoplasm</location>
    </subcellularLocation>
</comment>
<comment type="function">
    <text evidence="4 5">Catalyzes the reduction of 1-pyrroline-5-carboxylate (PCA) to L-proline.</text>
</comment>
<dbReference type="InterPro" id="IPR000304">
    <property type="entry name" value="Pyrroline-COOH_reductase"/>
</dbReference>
<evidence type="ECO:0000256" key="2">
    <source>
        <dbReference type="ARBA" id="ARBA00022857"/>
    </source>
</evidence>
<dbReference type="RefSeq" id="WP_204408284.1">
    <property type="nucleotide sequence ID" value="NZ_BQKC01000001.1"/>
</dbReference>
<dbReference type="FunFam" id="1.10.3730.10:FF:000001">
    <property type="entry name" value="Pyrroline-5-carboxylate reductase"/>
    <property type="match status" value="1"/>
</dbReference>
<keyword evidence="5" id="KW-0963">Cytoplasm</keyword>
<dbReference type="SUPFAM" id="SSF51735">
    <property type="entry name" value="NAD(P)-binding Rossmann-fold domains"/>
    <property type="match status" value="1"/>
</dbReference>
<dbReference type="InterPro" id="IPR029036">
    <property type="entry name" value="P5CR_dimer"/>
</dbReference>
<dbReference type="Gene3D" id="3.40.50.720">
    <property type="entry name" value="NAD(P)-binding Rossmann-like Domain"/>
    <property type="match status" value="1"/>
</dbReference>
<evidence type="ECO:0000256" key="6">
    <source>
        <dbReference type="NCBIfam" id="TIGR00112"/>
    </source>
</evidence>
<dbReference type="EC" id="1.5.1.2" evidence="5 6"/>
<dbReference type="AlphaFoldDB" id="A0AAV5B311"/>
<keyword evidence="3 5" id="KW-0560">Oxidoreductase</keyword>
<evidence type="ECO:0000313" key="10">
    <source>
        <dbReference type="EMBL" id="GJM55487.1"/>
    </source>
</evidence>
<comment type="similarity">
    <text evidence="1 5">Belongs to the pyrroline-5-carboxylate reductase family.</text>
</comment>
<comment type="catalytic activity">
    <reaction evidence="5">
        <text>L-proline + NADP(+) = (S)-1-pyrroline-5-carboxylate + NADPH + 2 H(+)</text>
        <dbReference type="Rhea" id="RHEA:14109"/>
        <dbReference type="ChEBI" id="CHEBI:15378"/>
        <dbReference type="ChEBI" id="CHEBI:17388"/>
        <dbReference type="ChEBI" id="CHEBI:57783"/>
        <dbReference type="ChEBI" id="CHEBI:58349"/>
        <dbReference type="ChEBI" id="CHEBI:60039"/>
        <dbReference type="EC" id="1.5.1.2"/>
    </reaction>
</comment>
<evidence type="ECO:0000259" key="9">
    <source>
        <dbReference type="Pfam" id="PF14748"/>
    </source>
</evidence>
<keyword evidence="5" id="KW-0028">Amino-acid biosynthesis</keyword>
<keyword evidence="11" id="KW-1185">Reference proteome</keyword>
<dbReference type="InterPro" id="IPR028939">
    <property type="entry name" value="P5C_Rdtase_cat_N"/>
</dbReference>
<dbReference type="GO" id="GO:0055129">
    <property type="term" value="P:L-proline biosynthetic process"/>
    <property type="evidence" value="ECO:0007669"/>
    <property type="project" value="UniProtKB-UniRule"/>
</dbReference>
<comment type="catalytic activity">
    <reaction evidence="5">
        <text>L-proline + NAD(+) = (S)-1-pyrroline-5-carboxylate + NADH + 2 H(+)</text>
        <dbReference type="Rhea" id="RHEA:14105"/>
        <dbReference type="ChEBI" id="CHEBI:15378"/>
        <dbReference type="ChEBI" id="CHEBI:17388"/>
        <dbReference type="ChEBI" id="CHEBI:57540"/>
        <dbReference type="ChEBI" id="CHEBI:57945"/>
        <dbReference type="ChEBI" id="CHEBI:60039"/>
        <dbReference type="EC" id="1.5.1.2"/>
    </reaction>
</comment>
<comment type="caution">
    <text evidence="10">The sequence shown here is derived from an EMBL/GenBank/DDBJ whole genome shotgun (WGS) entry which is preliminary data.</text>
</comment>
<evidence type="ECO:0000313" key="11">
    <source>
        <dbReference type="Proteomes" id="UP001055025"/>
    </source>
</evidence>
<evidence type="ECO:0000256" key="3">
    <source>
        <dbReference type="ARBA" id="ARBA00023002"/>
    </source>
</evidence>
<dbReference type="InterPro" id="IPR008927">
    <property type="entry name" value="6-PGluconate_DH-like_C_sf"/>
</dbReference>
<reference evidence="10" key="1">
    <citation type="journal article" date="2022" name="Int. J. Syst. Evol. Microbiol.">
        <title>Granulimonas faecalis gen. nov., sp. nov., and Leptogranulimonas caecicola gen. nov., sp. nov., novel lactate-producing Atopobiaceae bacteria isolated from mouse intestines, and an emended description of the family Atopobiaceae.</title>
        <authorList>
            <person name="Morinaga K."/>
            <person name="Kusada H."/>
            <person name="Sakamoto S."/>
            <person name="Murakami T."/>
            <person name="Toyoda A."/>
            <person name="Mori H."/>
            <person name="Meng X.Y."/>
            <person name="Takashino M."/>
            <person name="Murotomi K."/>
            <person name="Tamaki H."/>
        </authorList>
    </citation>
    <scope>NUCLEOTIDE SEQUENCE</scope>
    <source>
        <strain evidence="10">OPF53</strain>
    </source>
</reference>
<dbReference type="GO" id="GO:0005737">
    <property type="term" value="C:cytoplasm"/>
    <property type="evidence" value="ECO:0007669"/>
    <property type="project" value="UniProtKB-SubCell"/>
</dbReference>
<keyword evidence="2 5" id="KW-0521">NADP</keyword>
<dbReference type="InterPro" id="IPR036291">
    <property type="entry name" value="NAD(P)-bd_dom_sf"/>
</dbReference>
<dbReference type="Pfam" id="PF03807">
    <property type="entry name" value="F420_oxidored"/>
    <property type="match status" value="1"/>
</dbReference>
<feature type="domain" description="Pyrroline-5-carboxylate reductase dimerisation" evidence="9">
    <location>
        <begin position="165"/>
        <end position="267"/>
    </location>
</feature>
<dbReference type="PANTHER" id="PTHR11645">
    <property type="entry name" value="PYRROLINE-5-CARBOXYLATE REDUCTASE"/>
    <property type="match status" value="1"/>
</dbReference>
<dbReference type="PANTHER" id="PTHR11645:SF0">
    <property type="entry name" value="PYRROLINE-5-CARBOXYLATE REDUCTASE 3"/>
    <property type="match status" value="1"/>
</dbReference>
<dbReference type="PIRSF" id="PIRSF000193">
    <property type="entry name" value="Pyrrol-5-carb_rd"/>
    <property type="match status" value="1"/>
</dbReference>
<evidence type="ECO:0000259" key="8">
    <source>
        <dbReference type="Pfam" id="PF03807"/>
    </source>
</evidence>
<comment type="pathway">
    <text evidence="5">Amino-acid biosynthesis; L-proline biosynthesis; L-proline from L-glutamate 5-semialdehyde: step 1/1.</text>
</comment>
<gene>
    <name evidence="5 10" type="primary">proC</name>
    <name evidence="10" type="ORF">ATOP_11420</name>
</gene>
<evidence type="ECO:0000256" key="4">
    <source>
        <dbReference type="ARBA" id="ARBA00058118"/>
    </source>
</evidence>
<keyword evidence="5" id="KW-0641">Proline biosynthesis</keyword>